<keyword evidence="2" id="KW-1185">Reference proteome</keyword>
<name>A0ABX1QNU7_9PROT</name>
<evidence type="ECO:0000313" key="2">
    <source>
        <dbReference type="Proteomes" id="UP000669605"/>
    </source>
</evidence>
<sequence>MRIVTLSMTRGLPSGIVAQLEYENSAAQKNASVNWKTVLLTTENGGPSFAQRIPWMFRPMFLRNFYCWIVCLKLAKESDFVLMRHIPFDPFVFIFAPFVKNRISVHHSDEIRELPLVAPGWKGRMASLLERVSGKFSLKFVKGILGVTREIAENELIRSGRKIPSGVYLNGIDVDVFPLADDRRNDKKINIVFVCSVFSIWHGLDKLIKSIENFSGSTPLPVIIHLIGEIDEIQKKEISLLDSRVCIIMHSSMKKNDIMEVYSVADVGLASLALERKGITEATTLKVREMLAAGVPVYSTHRDSALPDNFPYYFMRDDIVFEDIVEIAIKSKSFRRSDVRNISIPYISKQNSMNAVCVWLENSFRDCRRSVVGR</sequence>
<comment type="caution">
    <text evidence="1">The sequence shown here is derived from an EMBL/GenBank/DDBJ whole genome shotgun (WGS) entry which is preliminary data.</text>
</comment>
<organism evidence="1 2">
    <name type="scientific">Tepidiphilus baoligensis</name>
    <dbReference type="NCBI Taxonomy" id="2698687"/>
    <lineage>
        <taxon>Bacteria</taxon>
        <taxon>Pseudomonadati</taxon>
        <taxon>Pseudomonadota</taxon>
        <taxon>Hydrogenophilia</taxon>
        <taxon>Hydrogenophilales</taxon>
        <taxon>Hydrogenophilaceae</taxon>
        <taxon>Tepidiphilus</taxon>
    </lineage>
</organism>
<protein>
    <recommendedName>
        <fullName evidence="3">Glycosyltransferase</fullName>
    </recommendedName>
</protein>
<dbReference type="RefSeq" id="WP_385916567.1">
    <property type="nucleotide sequence ID" value="NZ_JBHSGH010000022.1"/>
</dbReference>
<proteinExistence type="predicted"/>
<reference evidence="1 2" key="1">
    <citation type="journal article" date="2020" name="Curr. Microbiol.">
        <title>Tepidiphilus baoligensis sp. nov., a Novel Bacterium of the Family Hydrogenophilaceae Isolated from an Oil Reservoir.</title>
        <authorList>
            <person name="Zhang X."/>
            <person name="Wang G."/>
            <person name="Ma X."/>
            <person name="Yu J."/>
            <person name="You J."/>
            <person name="Xue Y."/>
            <person name="Ma Y."/>
        </authorList>
    </citation>
    <scope>NUCLEOTIDE SEQUENCE [LARGE SCALE GENOMIC DNA]</scope>
    <source>
        <strain evidence="1 2">B18-69</strain>
    </source>
</reference>
<evidence type="ECO:0008006" key="3">
    <source>
        <dbReference type="Google" id="ProtNLM"/>
    </source>
</evidence>
<gene>
    <name evidence="1" type="ORF">GV368_09665</name>
</gene>
<dbReference type="Gene3D" id="3.40.50.2000">
    <property type="entry name" value="Glycogen Phosphorylase B"/>
    <property type="match status" value="1"/>
</dbReference>
<evidence type="ECO:0000313" key="1">
    <source>
        <dbReference type="EMBL" id="NMH17354.1"/>
    </source>
</evidence>
<dbReference type="SUPFAM" id="SSF53756">
    <property type="entry name" value="UDP-Glycosyltransferase/glycogen phosphorylase"/>
    <property type="match status" value="1"/>
</dbReference>
<accession>A0ABX1QNU7</accession>
<dbReference type="Proteomes" id="UP000669605">
    <property type="component" value="Unassembled WGS sequence"/>
</dbReference>
<dbReference type="EMBL" id="JAAAUB010000016">
    <property type="protein sequence ID" value="NMH17354.1"/>
    <property type="molecule type" value="Genomic_DNA"/>
</dbReference>